<feature type="chain" id="PRO_5043024441" description="EGF-like domain-containing protein" evidence="1">
    <location>
        <begin position="16"/>
        <end position="105"/>
    </location>
</feature>
<feature type="signal peptide" evidence="1">
    <location>
        <begin position="1"/>
        <end position="15"/>
    </location>
</feature>
<sequence>VSAVLLTTLIFLSYQSPLPRLVPECSNFGYFGHDKTCVCLQGTKGDKCNEFNATRCVNGHCTAPETICHFENIDCLYTHHCQDKSGWCLPLNFAPNSLVTTTMKP</sequence>
<dbReference type="Proteomes" id="UP001328107">
    <property type="component" value="Unassembled WGS sequence"/>
</dbReference>
<proteinExistence type="predicted"/>
<evidence type="ECO:0008006" key="4">
    <source>
        <dbReference type="Google" id="ProtNLM"/>
    </source>
</evidence>
<feature type="non-terminal residue" evidence="2">
    <location>
        <position position="1"/>
    </location>
</feature>
<evidence type="ECO:0000313" key="2">
    <source>
        <dbReference type="EMBL" id="GMR47278.1"/>
    </source>
</evidence>
<accession>A0AAN5I0D3</accession>
<dbReference type="AlphaFoldDB" id="A0AAN5I0D3"/>
<name>A0AAN5I0D3_9BILA</name>
<keyword evidence="3" id="KW-1185">Reference proteome</keyword>
<evidence type="ECO:0000313" key="3">
    <source>
        <dbReference type="Proteomes" id="UP001328107"/>
    </source>
</evidence>
<comment type="caution">
    <text evidence="2">The sequence shown here is derived from an EMBL/GenBank/DDBJ whole genome shotgun (WGS) entry which is preliminary data.</text>
</comment>
<reference evidence="3" key="1">
    <citation type="submission" date="2022-10" db="EMBL/GenBank/DDBJ databases">
        <title>Genome assembly of Pristionchus species.</title>
        <authorList>
            <person name="Yoshida K."/>
            <person name="Sommer R.J."/>
        </authorList>
    </citation>
    <scope>NUCLEOTIDE SEQUENCE [LARGE SCALE GENOMIC DNA]</scope>
    <source>
        <strain evidence="3">RS5460</strain>
    </source>
</reference>
<protein>
    <recommendedName>
        <fullName evidence="4">EGF-like domain-containing protein</fullName>
    </recommendedName>
</protein>
<gene>
    <name evidence="2" type="ORF">PMAYCL1PPCAC_17473</name>
</gene>
<dbReference type="EMBL" id="BTRK01000004">
    <property type="protein sequence ID" value="GMR47278.1"/>
    <property type="molecule type" value="Genomic_DNA"/>
</dbReference>
<evidence type="ECO:0000256" key="1">
    <source>
        <dbReference type="SAM" id="SignalP"/>
    </source>
</evidence>
<keyword evidence="1" id="KW-0732">Signal</keyword>
<organism evidence="2 3">
    <name type="scientific">Pristionchus mayeri</name>
    <dbReference type="NCBI Taxonomy" id="1317129"/>
    <lineage>
        <taxon>Eukaryota</taxon>
        <taxon>Metazoa</taxon>
        <taxon>Ecdysozoa</taxon>
        <taxon>Nematoda</taxon>
        <taxon>Chromadorea</taxon>
        <taxon>Rhabditida</taxon>
        <taxon>Rhabditina</taxon>
        <taxon>Diplogasteromorpha</taxon>
        <taxon>Diplogasteroidea</taxon>
        <taxon>Neodiplogasteridae</taxon>
        <taxon>Pristionchus</taxon>
    </lineage>
</organism>